<proteinExistence type="predicted"/>
<feature type="compositionally biased region" description="Low complexity" evidence="1">
    <location>
        <begin position="433"/>
        <end position="443"/>
    </location>
</feature>
<dbReference type="EMBL" id="JANBPK010000992">
    <property type="protein sequence ID" value="KAJ2927434.1"/>
    <property type="molecule type" value="Genomic_DNA"/>
</dbReference>
<evidence type="ECO:0000313" key="3">
    <source>
        <dbReference type="Proteomes" id="UP001140091"/>
    </source>
</evidence>
<name>A0A9W8J6X6_9AGAR</name>
<feature type="compositionally biased region" description="Polar residues" evidence="1">
    <location>
        <begin position="358"/>
        <end position="368"/>
    </location>
</feature>
<feature type="region of interest" description="Disordered" evidence="1">
    <location>
        <begin position="100"/>
        <end position="119"/>
    </location>
</feature>
<keyword evidence="3" id="KW-1185">Reference proteome</keyword>
<sequence>MIKTSVDPQLLAGNIGCAHGGTAGHDGHDCEDNTGGTPTPAEHSLSPGQNIARNTGRDNLRTYANRRMRGIDNPGTTISTPPTTADSNTSMSRGTWRIVHSSATNSPNTTDSPATGNLKTPKFRLLSQLDKPGAKDASPKVSEAELSELSLKLGNFSIHQPGSSTKPGGFDPSSFTSSPSFEMPPPSWRASPGSFPPHFPDLYSPPPSPVHKRPTKLCATASRYPPSFAYAVLSNSATGDLKETHTSAMANTPTQPPLDIARSPSPESNGRNSLRDSDFDVGSDRAGSPMAKDIGDSGLHTGGQGSPTQYIDPSNHSDVGSHGRGSGSRSSLQDEDFDLGSDGKLSLKDEDFDVASDIQRSSVASVQQEEPHDEDFDIGRDSRPSSAAGVEESSLKDEDFDVASDSRPSLVASVEEPSLKDEDFDVASDSRPSSAASVVEESSLNNEDDVGSDSRPSTASIELEESSLKDEDFDVGSPSQPSSRGSFFESSLKDEDFDVGSRPSSESGVEAIEFSEPIEISLCPVIPGDLQPALDHYETLSRHLALYVQLTSIVDAELGVIEQQISERAE</sequence>
<evidence type="ECO:0000313" key="2">
    <source>
        <dbReference type="EMBL" id="KAJ2927434.1"/>
    </source>
</evidence>
<protein>
    <submittedName>
        <fullName evidence="2">Uncharacterized protein</fullName>
    </submittedName>
</protein>
<dbReference type="AlphaFoldDB" id="A0A9W8J6X6"/>
<organism evidence="2 3">
    <name type="scientific">Candolleomyces eurysporus</name>
    <dbReference type="NCBI Taxonomy" id="2828524"/>
    <lineage>
        <taxon>Eukaryota</taxon>
        <taxon>Fungi</taxon>
        <taxon>Dikarya</taxon>
        <taxon>Basidiomycota</taxon>
        <taxon>Agaricomycotina</taxon>
        <taxon>Agaricomycetes</taxon>
        <taxon>Agaricomycetidae</taxon>
        <taxon>Agaricales</taxon>
        <taxon>Agaricineae</taxon>
        <taxon>Psathyrellaceae</taxon>
        <taxon>Candolleomyces</taxon>
    </lineage>
</organism>
<feature type="region of interest" description="Disordered" evidence="1">
    <location>
        <begin position="157"/>
        <end position="193"/>
    </location>
</feature>
<feature type="region of interest" description="Disordered" evidence="1">
    <location>
        <begin position="69"/>
        <end position="93"/>
    </location>
</feature>
<feature type="region of interest" description="Disordered" evidence="1">
    <location>
        <begin position="28"/>
        <end position="55"/>
    </location>
</feature>
<comment type="caution">
    <text evidence="2">The sequence shown here is derived from an EMBL/GenBank/DDBJ whole genome shotgun (WGS) entry which is preliminary data.</text>
</comment>
<gene>
    <name evidence="2" type="ORF">H1R20_g9660</name>
</gene>
<feature type="compositionally biased region" description="Polar residues" evidence="1">
    <location>
        <begin position="74"/>
        <end position="93"/>
    </location>
</feature>
<feature type="compositionally biased region" description="Polar residues" evidence="1">
    <location>
        <begin position="157"/>
        <end position="166"/>
    </location>
</feature>
<feature type="non-terminal residue" evidence="2">
    <location>
        <position position="570"/>
    </location>
</feature>
<reference evidence="2" key="1">
    <citation type="submission" date="2022-06" db="EMBL/GenBank/DDBJ databases">
        <title>Genome Sequence of Candolleomyces eurysporus.</title>
        <authorList>
            <person name="Buettner E."/>
        </authorList>
    </citation>
    <scope>NUCLEOTIDE SEQUENCE</scope>
    <source>
        <strain evidence="2">VTCC 930004</strain>
    </source>
</reference>
<feature type="region of interest" description="Disordered" evidence="1">
    <location>
        <begin position="241"/>
        <end position="510"/>
    </location>
</feature>
<feature type="compositionally biased region" description="Low complexity" evidence="1">
    <location>
        <begin position="167"/>
        <end position="181"/>
    </location>
</feature>
<feature type="compositionally biased region" description="Polar residues" evidence="1">
    <location>
        <begin position="306"/>
        <end position="318"/>
    </location>
</feature>
<feature type="compositionally biased region" description="Polar residues" evidence="1">
    <location>
        <begin position="477"/>
        <end position="489"/>
    </location>
</feature>
<feature type="compositionally biased region" description="Polar residues" evidence="1">
    <location>
        <begin position="101"/>
        <end position="118"/>
    </location>
</feature>
<dbReference type="Proteomes" id="UP001140091">
    <property type="component" value="Unassembled WGS sequence"/>
</dbReference>
<evidence type="ECO:0000256" key="1">
    <source>
        <dbReference type="SAM" id="MobiDB-lite"/>
    </source>
</evidence>
<accession>A0A9W8J6X6</accession>